<comment type="caution">
    <text evidence="1">The sequence shown here is derived from an EMBL/GenBank/DDBJ whole genome shotgun (WGS) entry which is preliminary data.</text>
</comment>
<dbReference type="EMBL" id="QRBI01000120">
    <property type="protein sequence ID" value="RMC07437.1"/>
    <property type="molecule type" value="Genomic_DNA"/>
</dbReference>
<name>A0A3M0KJQ8_HIRRU</name>
<accession>A0A3M0KJQ8</accession>
<reference evidence="1 2" key="1">
    <citation type="submission" date="2018-07" db="EMBL/GenBank/DDBJ databases">
        <title>A high quality draft genome assembly of the barn swallow (H. rustica rustica).</title>
        <authorList>
            <person name="Formenti G."/>
            <person name="Chiara M."/>
            <person name="Poveda L."/>
            <person name="Francoijs K.-J."/>
            <person name="Bonisoli-Alquati A."/>
            <person name="Canova L."/>
            <person name="Gianfranceschi L."/>
            <person name="Horner D.S."/>
            <person name="Saino N."/>
        </authorList>
    </citation>
    <scope>NUCLEOTIDE SEQUENCE [LARGE SCALE GENOMIC DNA]</scope>
    <source>
        <strain evidence="1">Chelidonia</strain>
        <tissue evidence="1">Blood</tissue>
    </source>
</reference>
<organism evidence="1 2">
    <name type="scientific">Hirundo rustica rustica</name>
    <dbReference type="NCBI Taxonomy" id="333673"/>
    <lineage>
        <taxon>Eukaryota</taxon>
        <taxon>Metazoa</taxon>
        <taxon>Chordata</taxon>
        <taxon>Craniata</taxon>
        <taxon>Vertebrata</taxon>
        <taxon>Euteleostomi</taxon>
        <taxon>Archelosauria</taxon>
        <taxon>Archosauria</taxon>
        <taxon>Dinosauria</taxon>
        <taxon>Saurischia</taxon>
        <taxon>Theropoda</taxon>
        <taxon>Coelurosauria</taxon>
        <taxon>Aves</taxon>
        <taxon>Neognathae</taxon>
        <taxon>Neoaves</taxon>
        <taxon>Telluraves</taxon>
        <taxon>Australaves</taxon>
        <taxon>Passeriformes</taxon>
        <taxon>Sylvioidea</taxon>
        <taxon>Hirundinidae</taxon>
        <taxon>Hirundo</taxon>
    </lineage>
</organism>
<evidence type="ECO:0000313" key="1">
    <source>
        <dbReference type="EMBL" id="RMC07437.1"/>
    </source>
</evidence>
<evidence type="ECO:0000313" key="2">
    <source>
        <dbReference type="Proteomes" id="UP000269221"/>
    </source>
</evidence>
<gene>
    <name evidence="1" type="ORF">DUI87_16906</name>
</gene>
<dbReference type="OrthoDB" id="10371618at2759"/>
<dbReference type="Proteomes" id="UP000269221">
    <property type="component" value="Unassembled WGS sequence"/>
</dbReference>
<sequence>MNPFDLGQNIINAGNVVPMNQVSKKRIDGVAFSNNDTSFRQDELVNYWKSWSLCDSRNKRQTSETVDKNLIDINTSRNDSVKLKAITALKKDTNLVTTLDEADPAKSVSGRQIDADEWCDDLVSGGNTEQRD</sequence>
<keyword evidence="2" id="KW-1185">Reference proteome</keyword>
<proteinExistence type="predicted"/>
<dbReference type="AlphaFoldDB" id="A0A3M0KJQ8"/>
<protein>
    <submittedName>
        <fullName evidence="1">Uncharacterized protein</fullName>
    </submittedName>
</protein>